<evidence type="ECO:0008006" key="11">
    <source>
        <dbReference type="Google" id="ProtNLM"/>
    </source>
</evidence>
<evidence type="ECO:0000313" key="10">
    <source>
        <dbReference type="Proteomes" id="UP001443914"/>
    </source>
</evidence>
<dbReference type="GO" id="GO:0071555">
    <property type="term" value="P:cell wall organization"/>
    <property type="evidence" value="ECO:0007669"/>
    <property type="project" value="UniProtKB-KW"/>
</dbReference>
<comment type="similarity">
    <text evidence="2 8">Belongs to the glycosyl hydrolase 28 family.</text>
</comment>
<dbReference type="InterPro" id="IPR012334">
    <property type="entry name" value="Pectin_lyas_fold"/>
</dbReference>
<comment type="subcellular location">
    <subcellularLocation>
        <location evidence="1">Secreted</location>
        <location evidence="1">Cell wall</location>
    </subcellularLocation>
</comment>
<proteinExistence type="inferred from homology"/>
<keyword evidence="4" id="KW-0964">Secreted</keyword>
<evidence type="ECO:0000256" key="2">
    <source>
        <dbReference type="ARBA" id="ARBA00008834"/>
    </source>
</evidence>
<comment type="caution">
    <text evidence="9">The sequence shown here is derived from an EMBL/GenBank/DDBJ whole genome shotgun (WGS) entry which is preliminary data.</text>
</comment>
<dbReference type="Proteomes" id="UP001443914">
    <property type="component" value="Unassembled WGS sequence"/>
</dbReference>
<gene>
    <name evidence="9" type="ORF">RND81_03G043100</name>
</gene>
<keyword evidence="10" id="KW-1185">Reference proteome</keyword>
<organism evidence="9 10">
    <name type="scientific">Saponaria officinalis</name>
    <name type="common">Common soapwort</name>
    <name type="synonym">Lychnis saponaria</name>
    <dbReference type="NCBI Taxonomy" id="3572"/>
    <lineage>
        <taxon>Eukaryota</taxon>
        <taxon>Viridiplantae</taxon>
        <taxon>Streptophyta</taxon>
        <taxon>Embryophyta</taxon>
        <taxon>Tracheophyta</taxon>
        <taxon>Spermatophyta</taxon>
        <taxon>Magnoliopsida</taxon>
        <taxon>eudicotyledons</taxon>
        <taxon>Gunneridae</taxon>
        <taxon>Pentapetalae</taxon>
        <taxon>Caryophyllales</taxon>
        <taxon>Caryophyllaceae</taxon>
        <taxon>Caryophylleae</taxon>
        <taxon>Saponaria</taxon>
    </lineage>
</organism>
<keyword evidence="6 8" id="KW-0326">Glycosidase</keyword>
<evidence type="ECO:0000256" key="8">
    <source>
        <dbReference type="RuleBase" id="RU361169"/>
    </source>
</evidence>
<evidence type="ECO:0000256" key="3">
    <source>
        <dbReference type="ARBA" id="ARBA00022512"/>
    </source>
</evidence>
<keyword evidence="5 8" id="KW-0378">Hydrolase</keyword>
<dbReference type="Gene3D" id="2.160.20.10">
    <property type="entry name" value="Single-stranded right-handed beta-helix, Pectin lyase-like"/>
    <property type="match status" value="2"/>
</dbReference>
<evidence type="ECO:0000256" key="7">
    <source>
        <dbReference type="ARBA" id="ARBA00023316"/>
    </source>
</evidence>
<keyword evidence="3" id="KW-0134">Cell wall</keyword>
<dbReference type="SUPFAM" id="SSF51126">
    <property type="entry name" value="Pectin lyase-like"/>
    <property type="match status" value="1"/>
</dbReference>
<dbReference type="AlphaFoldDB" id="A0AAW1M3T6"/>
<evidence type="ECO:0000256" key="4">
    <source>
        <dbReference type="ARBA" id="ARBA00022525"/>
    </source>
</evidence>
<name>A0AAW1M3T6_SAPOF</name>
<dbReference type="PANTHER" id="PTHR31375">
    <property type="match status" value="1"/>
</dbReference>
<accession>A0AAW1M3T6</accession>
<evidence type="ECO:0000313" key="9">
    <source>
        <dbReference type="EMBL" id="KAK9740540.1"/>
    </source>
</evidence>
<dbReference type="EMBL" id="JBDFQZ010000003">
    <property type="protein sequence ID" value="KAK9740540.1"/>
    <property type="molecule type" value="Genomic_DNA"/>
</dbReference>
<evidence type="ECO:0000256" key="6">
    <source>
        <dbReference type="ARBA" id="ARBA00023295"/>
    </source>
</evidence>
<keyword evidence="7" id="KW-0961">Cell wall biogenesis/degradation</keyword>
<dbReference type="Pfam" id="PF00295">
    <property type="entry name" value="Glyco_hydro_28"/>
    <property type="match status" value="1"/>
</dbReference>
<protein>
    <recommendedName>
        <fullName evidence="11">Polygalacturonase</fullName>
    </recommendedName>
</protein>
<reference evidence="9" key="1">
    <citation type="submission" date="2024-03" db="EMBL/GenBank/DDBJ databases">
        <title>WGS assembly of Saponaria officinalis var. Norfolk2.</title>
        <authorList>
            <person name="Jenkins J."/>
            <person name="Shu S."/>
            <person name="Grimwood J."/>
            <person name="Barry K."/>
            <person name="Goodstein D."/>
            <person name="Schmutz J."/>
            <person name="Leebens-Mack J."/>
            <person name="Osbourn A."/>
        </authorList>
    </citation>
    <scope>NUCLEOTIDE SEQUENCE [LARGE SCALE GENOMIC DNA]</scope>
    <source>
        <strain evidence="9">JIC</strain>
    </source>
</reference>
<evidence type="ECO:0000256" key="5">
    <source>
        <dbReference type="ARBA" id="ARBA00022801"/>
    </source>
</evidence>
<evidence type="ECO:0000256" key="1">
    <source>
        <dbReference type="ARBA" id="ARBA00004191"/>
    </source>
</evidence>
<sequence>MNWVILKDYVQAFKRAWRTICSSKVGGILLVPKNTTYRVKPIKFGGPCRSFFTFKVLGTIEASTNLKDYKGRQDWLLFRNVNNFKVDGGGTIDGKGRLWWSNSCKVNKSKPCHHAPGALSFTACNNSTLDGLSLTNAQQMHLAIRRSSYVRALNLDIKAPKNSDDCISIVDGSKYVQIEDIICGPGHGISIGGLGKGYSKNHVSNIVVRRPRLFETSNGVRIKTWQGGSGHVKNIAFYNITMQNVSNPIIIDQQYCDQNKPCTEKKSVVVMDNVLYKNIKGTSATNIAIKLKCDKSRGCKRIVLGDIYLVNHREGKNVTTDCHNVNLTQREFISPKCSPHNDSLIFL</sequence>
<dbReference type="InterPro" id="IPR000743">
    <property type="entry name" value="Glyco_hydro_28"/>
</dbReference>
<dbReference type="InterPro" id="IPR011050">
    <property type="entry name" value="Pectin_lyase_fold/virulence"/>
</dbReference>
<dbReference type="GO" id="GO:0004650">
    <property type="term" value="F:polygalacturonase activity"/>
    <property type="evidence" value="ECO:0007669"/>
    <property type="project" value="InterPro"/>
</dbReference>
<dbReference type="GO" id="GO:0005975">
    <property type="term" value="P:carbohydrate metabolic process"/>
    <property type="evidence" value="ECO:0007669"/>
    <property type="project" value="InterPro"/>
</dbReference>